<dbReference type="SUPFAM" id="SSF49313">
    <property type="entry name" value="Cadherin-like"/>
    <property type="match status" value="1"/>
</dbReference>
<dbReference type="RefSeq" id="WP_188954319.1">
    <property type="nucleotide sequence ID" value="NZ_BMIB01000003.1"/>
</dbReference>
<comment type="caution">
    <text evidence="8">The sequence shown here is derived from an EMBL/GenBank/DDBJ whole genome shotgun (WGS) entry which is preliminary data.</text>
</comment>
<evidence type="ECO:0000256" key="6">
    <source>
        <dbReference type="SAM" id="SignalP"/>
    </source>
</evidence>
<feature type="signal peptide" evidence="6">
    <location>
        <begin position="1"/>
        <end position="27"/>
    </location>
</feature>
<dbReference type="GO" id="GO:0005975">
    <property type="term" value="P:carbohydrate metabolic process"/>
    <property type="evidence" value="ECO:0007669"/>
    <property type="project" value="InterPro"/>
</dbReference>
<accession>A0A917J0U8</accession>
<dbReference type="GO" id="GO:0016020">
    <property type="term" value="C:membrane"/>
    <property type="evidence" value="ECO:0007669"/>
    <property type="project" value="InterPro"/>
</dbReference>
<dbReference type="GO" id="GO:0005509">
    <property type="term" value="F:calcium ion binding"/>
    <property type="evidence" value="ECO:0007669"/>
    <property type="project" value="InterPro"/>
</dbReference>
<dbReference type="PRINTS" id="PR00740">
    <property type="entry name" value="GLHYDRLASE27"/>
</dbReference>
<evidence type="ECO:0000256" key="3">
    <source>
        <dbReference type="ARBA" id="ARBA00022801"/>
    </source>
</evidence>
<evidence type="ECO:0000256" key="2">
    <source>
        <dbReference type="ARBA" id="ARBA00022729"/>
    </source>
</evidence>
<dbReference type="AlphaFoldDB" id="A0A917J0U8"/>
<keyword evidence="2 6" id="KW-0732">Signal</keyword>
<dbReference type="InterPro" id="IPR013785">
    <property type="entry name" value="Aldolase_TIM"/>
</dbReference>
<evidence type="ECO:0000313" key="9">
    <source>
        <dbReference type="Proteomes" id="UP000627292"/>
    </source>
</evidence>
<dbReference type="InterPro" id="IPR008979">
    <property type="entry name" value="Galactose-bd-like_sf"/>
</dbReference>
<dbReference type="InterPro" id="IPR015919">
    <property type="entry name" value="Cadherin-like_sf"/>
</dbReference>
<evidence type="ECO:0000313" key="8">
    <source>
        <dbReference type="EMBL" id="GGH72777.1"/>
    </source>
</evidence>
<dbReference type="SUPFAM" id="SSF51445">
    <property type="entry name" value="(Trans)glycosidases"/>
    <property type="match status" value="1"/>
</dbReference>
<feature type="chain" id="PRO_5037184333" description="Alpha-galactosidase" evidence="6">
    <location>
        <begin position="28"/>
        <end position="678"/>
    </location>
</feature>
<dbReference type="InterPro" id="IPR013222">
    <property type="entry name" value="Glyco_hyd_98_carb-bd"/>
</dbReference>
<proteinExistence type="inferred from homology"/>
<dbReference type="Pfam" id="PF17801">
    <property type="entry name" value="Melibiase_C"/>
    <property type="match status" value="1"/>
</dbReference>
<dbReference type="InterPro" id="IPR017853">
    <property type="entry name" value="GH"/>
</dbReference>
<keyword evidence="3 5" id="KW-0378">Hydrolase</keyword>
<dbReference type="SUPFAM" id="SSF51011">
    <property type="entry name" value="Glycosyl hydrolase domain"/>
    <property type="match status" value="1"/>
</dbReference>
<dbReference type="EC" id="3.2.1.22" evidence="5"/>
<dbReference type="InterPro" id="IPR038637">
    <property type="entry name" value="NPCBM_sf"/>
</dbReference>
<name>A0A917J0U8_9BACT</name>
<dbReference type="EMBL" id="BMIB01000003">
    <property type="protein sequence ID" value="GGH72777.1"/>
    <property type="molecule type" value="Genomic_DNA"/>
</dbReference>
<sequence>MNLFCSKKSYAFTGMLAFSLFTGTLCAQTVWLDQLDLSAATQGYGVPGKNKSIDGKTITIAGKTFTRGFGTHAVSSLSVLLHGKASLFTAQVGIDDEIKGHEPAVVFEVYGDGKKLWTSGVMRLGDAAKPCSVPLSGVQKMELVVADGGNGNYYDHANWADASITTTDVAGTKTWNPIATVPYILTPKAPATPRINGSTVTGVRPGSPFQYRIAATGNRPMTFTAKGLPAGLQLDGNTGIITGTLATQGSYTVTLGAQNAKGKTTKQLRIVCGDKVALTPPMGWNSWNCFAGEVSADKVKRAADAMVKSGLVNHGWTYINIDDFWQNHRDSKDSTLRGKLRDDNGNIVPNVRFGNMKSLADYVHHAGMKIGLYSSPGPWTCGGCAGSYGYEKQDAESYATWGFDYLKYDWCSYGGVINGMKDNDPYKVSSLSYRGGNELATAKRPFELMGSYLQQQPRDIVFSLCQYGMSDVWKWGDSVNGSCWRTTNDITDTWASVKEIALAQDKAAAWARPGNWNDPDMLVVGTVGWGNPHPSKLKPDEQYLHLSLWSLFSAPLLIGCDMEKLDDFTLNLLTNDEVIAIDQDPLGKQATCVQTIGDLRIYVKQLEDGSRAVGFCNFGLDSAVLNYKAFDKLGITGKQQVRDLWRQQNVTRMDTRSGALPVKVPAHGVLLYKFTGVK</sequence>
<dbReference type="InterPro" id="IPR041233">
    <property type="entry name" value="Melibiase_C"/>
</dbReference>
<reference evidence="8" key="1">
    <citation type="journal article" date="2014" name="Int. J. Syst. Evol. Microbiol.">
        <title>Complete genome sequence of Corynebacterium casei LMG S-19264T (=DSM 44701T), isolated from a smear-ripened cheese.</title>
        <authorList>
            <consortium name="US DOE Joint Genome Institute (JGI-PGF)"/>
            <person name="Walter F."/>
            <person name="Albersmeier A."/>
            <person name="Kalinowski J."/>
            <person name="Ruckert C."/>
        </authorList>
    </citation>
    <scope>NUCLEOTIDE SEQUENCE</scope>
    <source>
        <strain evidence="8">CGMCC 1.15290</strain>
    </source>
</reference>
<protein>
    <recommendedName>
        <fullName evidence="5">Alpha-galactosidase</fullName>
        <ecNumber evidence="5">3.2.1.22</ecNumber>
    </recommendedName>
    <alternativeName>
        <fullName evidence="5">Melibiase</fullName>
    </alternativeName>
</protein>
<dbReference type="Proteomes" id="UP000627292">
    <property type="component" value="Unassembled WGS sequence"/>
</dbReference>
<comment type="catalytic activity">
    <reaction evidence="5">
        <text>Hydrolysis of terminal, non-reducing alpha-D-galactose residues in alpha-D-galactosides, including galactose oligosaccharides, galactomannans and galactolipids.</text>
        <dbReference type="EC" id="3.2.1.22"/>
    </reaction>
</comment>
<evidence type="ECO:0000256" key="5">
    <source>
        <dbReference type="RuleBase" id="RU361168"/>
    </source>
</evidence>
<dbReference type="Pfam" id="PF05345">
    <property type="entry name" value="He_PIG"/>
    <property type="match status" value="1"/>
</dbReference>
<evidence type="ECO:0000256" key="4">
    <source>
        <dbReference type="ARBA" id="ARBA00023295"/>
    </source>
</evidence>
<dbReference type="Gene3D" id="2.60.120.1060">
    <property type="entry name" value="NPCBM/NEW2 domain"/>
    <property type="match status" value="1"/>
</dbReference>
<reference evidence="8" key="2">
    <citation type="submission" date="2020-09" db="EMBL/GenBank/DDBJ databases">
        <authorList>
            <person name="Sun Q."/>
            <person name="Zhou Y."/>
        </authorList>
    </citation>
    <scope>NUCLEOTIDE SEQUENCE</scope>
    <source>
        <strain evidence="8">CGMCC 1.15290</strain>
    </source>
</reference>
<dbReference type="Gene3D" id="2.60.40.1180">
    <property type="entry name" value="Golgi alpha-mannosidase II"/>
    <property type="match status" value="1"/>
</dbReference>
<keyword evidence="5" id="KW-1015">Disulfide bond</keyword>
<keyword evidence="4 5" id="KW-0326">Glycosidase</keyword>
<evidence type="ECO:0000259" key="7">
    <source>
        <dbReference type="SMART" id="SM00776"/>
    </source>
</evidence>
<keyword evidence="9" id="KW-1185">Reference proteome</keyword>
<dbReference type="InterPro" id="IPR002241">
    <property type="entry name" value="Glyco_hydro_27"/>
</dbReference>
<dbReference type="SMART" id="SM00776">
    <property type="entry name" value="NPCBM"/>
    <property type="match status" value="1"/>
</dbReference>
<organism evidence="8 9">
    <name type="scientific">Filimonas zeae</name>
    <dbReference type="NCBI Taxonomy" id="1737353"/>
    <lineage>
        <taxon>Bacteria</taxon>
        <taxon>Pseudomonadati</taxon>
        <taxon>Bacteroidota</taxon>
        <taxon>Chitinophagia</taxon>
        <taxon>Chitinophagales</taxon>
        <taxon>Chitinophagaceae</taxon>
        <taxon>Filimonas</taxon>
    </lineage>
</organism>
<dbReference type="Gene3D" id="3.20.20.70">
    <property type="entry name" value="Aldolase class I"/>
    <property type="match status" value="1"/>
</dbReference>
<dbReference type="Pfam" id="PF16499">
    <property type="entry name" value="Melibiase_2"/>
    <property type="match status" value="1"/>
</dbReference>
<dbReference type="GO" id="GO:0004557">
    <property type="term" value="F:alpha-galactosidase activity"/>
    <property type="evidence" value="ECO:0007669"/>
    <property type="project" value="UniProtKB-EC"/>
</dbReference>
<gene>
    <name evidence="8" type="ORF">GCM10011379_33580</name>
</gene>
<dbReference type="PANTHER" id="PTHR11452">
    <property type="entry name" value="ALPHA-GALACTOSIDASE/ALPHA-N-ACETYLGALACTOSAMINIDASE"/>
    <property type="match status" value="1"/>
</dbReference>
<dbReference type="Pfam" id="PF08305">
    <property type="entry name" value="NPCBM"/>
    <property type="match status" value="1"/>
</dbReference>
<evidence type="ECO:0000256" key="1">
    <source>
        <dbReference type="ARBA" id="ARBA00009743"/>
    </source>
</evidence>
<dbReference type="InterPro" id="IPR013780">
    <property type="entry name" value="Glyco_hydro_b"/>
</dbReference>
<dbReference type="PANTHER" id="PTHR11452:SF75">
    <property type="entry name" value="ALPHA-GALACTOSIDASE MEL1"/>
    <property type="match status" value="1"/>
</dbReference>
<feature type="domain" description="Glycosyl hydrolase family 98 putative carbohydrate-binding module" evidence="7">
    <location>
        <begin position="26"/>
        <end position="166"/>
    </location>
</feature>
<comment type="similarity">
    <text evidence="1 5">Belongs to the glycosyl hydrolase 27 family.</text>
</comment>
<dbReference type="InterPro" id="IPR013783">
    <property type="entry name" value="Ig-like_fold"/>
</dbReference>
<dbReference type="Gene3D" id="2.60.40.10">
    <property type="entry name" value="Immunoglobulins"/>
    <property type="match status" value="1"/>
</dbReference>
<dbReference type="CDD" id="cd14792">
    <property type="entry name" value="GH27"/>
    <property type="match status" value="1"/>
</dbReference>
<dbReference type="SUPFAM" id="SSF49785">
    <property type="entry name" value="Galactose-binding domain-like"/>
    <property type="match status" value="1"/>
</dbReference>